<dbReference type="SUPFAM" id="SSF48452">
    <property type="entry name" value="TPR-like"/>
    <property type="match status" value="1"/>
</dbReference>
<evidence type="ECO:0000313" key="4">
    <source>
        <dbReference type="Proteomes" id="UP000002457"/>
    </source>
</evidence>
<dbReference type="Proteomes" id="UP000002457">
    <property type="component" value="Chromosome"/>
</dbReference>
<dbReference type="EMBL" id="CP001338">
    <property type="protein sequence ID" value="ACL15517.1"/>
    <property type="molecule type" value="Genomic_DNA"/>
</dbReference>
<organism evidence="3 4">
    <name type="scientific">Methanosphaerula palustris (strain ATCC BAA-1556 / DSM 19958 / E1-9c)</name>
    <dbReference type="NCBI Taxonomy" id="521011"/>
    <lineage>
        <taxon>Archaea</taxon>
        <taxon>Methanobacteriati</taxon>
        <taxon>Methanobacteriota</taxon>
        <taxon>Stenosarchaea group</taxon>
        <taxon>Methanomicrobia</taxon>
        <taxon>Methanomicrobiales</taxon>
        <taxon>Methanoregulaceae</taxon>
        <taxon>Methanosphaerula</taxon>
    </lineage>
</organism>
<dbReference type="OrthoDB" id="115601at2157"/>
<sequence precursor="true">MRIAGGAIICLVITGLLLVSPAVAAETAQDYFDQGIVFDDRGQHERALEAYEQGLTIEPTNAHLWGAKGRTLLILGRYQESADAYNRSVRLDPSQEYARKGEQDALDKISGVSNATPERTTTPAAGFPWWIAILLITGAAAIAARGRRR</sequence>
<dbReference type="InterPro" id="IPR011990">
    <property type="entry name" value="TPR-like_helical_dom_sf"/>
</dbReference>
<dbReference type="SMART" id="SM00028">
    <property type="entry name" value="TPR"/>
    <property type="match status" value="2"/>
</dbReference>
<accession>B8GIG6</accession>
<keyword evidence="1" id="KW-0802">TPR repeat</keyword>
<dbReference type="GeneID" id="25394070"/>
<feature type="repeat" description="TPR" evidence="1">
    <location>
        <begin position="62"/>
        <end position="95"/>
    </location>
</feature>
<evidence type="ECO:0000256" key="2">
    <source>
        <dbReference type="SAM" id="Phobius"/>
    </source>
</evidence>
<protein>
    <submittedName>
        <fullName evidence="3">Tetratricopeptide TPR_2 repeat protein</fullName>
    </submittedName>
</protein>
<keyword evidence="4" id="KW-1185">Reference proteome</keyword>
<proteinExistence type="predicted"/>
<dbReference type="Gene3D" id="1.25.40.10">
    <property type="entry name" value="Tetratricopeptide repeat domain"/>
    <property type="match status" value="1"/>
</dbReference>
<dbReference type="RefSeq" id="WP_012616836.1">
    <property type="nucleotide sequence ID" value="NC_011832.1"/>
</dbReference>
<dbReference type="AlphaFoldDB" id="B8GIG6"/>
<keyword evidence="2" id="KW-1133">Transmembrane helix</keyword>
<keyword evidence="2" id="KW-0812">Transmembrane</keyword>
<keyword evidence="2" id="KW-0472">Membrane</keyword>
<feature type="transmembrane region" description="Helical" evidence="2">
    <location>
        <begin position="127"/>
        <end position="144"/>
    </location>
</feature>
<evidence type="ECO:0000256" key="1">
    <source>
        <dbReference type="PROSITE-ProRule" id="PRU00339"/>
    </source>
</evidence>
<name>B8GIG6_METPE</name>
<dbReference type="PROSITE" id="PS50005">
    <property type="entry name" value="TPR"/>
    <property type="match status" value="2"/>
</dbReference>
<gene>
    <name evidence="3" type="ordered locus">Mpal_0124</name>
</gene>
<dbReference type="Pfam" id="PF13432">
    <property type="entry name" value="TPR_16"/>
    <property type="match status" value="1"/>
</dbReference>
<dbReference type="STRING" id="521011.Mpal_0124"/>
<dbReference type="InterPro" id="IPR019734">
    <property type="entry name" value="TPR_rpt"/>
</dbReference>
<dbReference type="HOGENOM" id="CLU_1745577_0_0_2"/>
<dbReference type="eggNOG" id="arCOG03038">
    <property type="taxonomic scope" value="Archaea"/>
</dbReference>
<dbReference type="PROSITE" id="PS50293">
    <property type="entry name" value="TPR_REGION"/>
    <property type="match status" value="1"/>
</dbReference>
<dbReference type="KEGG" id="mpl:Mpal_0124"/>
<feature type="repeat" description="TPR" evidence="1">
    <location>
        <begin position="28"/>
        <end position="61"/>
    </location>
</feature>
<reference evidence="3 4" key="1">
    <citation type="journal article" date="2015" name="Genome Announc.">
        <title>Complete Genome Sequence of Methanosphaerula palustris E1-9CT, a Hydrogenotrophic Methanogen Isolated from a Minerotrophic Fen Peatland.</title>
        <authorList>
            <person name="Cadillo-Quiroz H."/>
            <person name="Browne P."/>
            <person name="Kyrpides N."/>
            <person name="Woyke T."/>
            <person name="Goodwin L."/>
            <person name="Detter C."/>
            <person name="Yavitt J.B."/>
            <person name="Zinder S.H."/>
        </authorList>
    </citation>
    <scope>NUCLEOTIDE SEQUENCE [LARGE SCALE GENOMIC DNA]</scope>
    <source>
        <strain evidence="4">ATCC BAA-1556 / DSM 19958 / E1-9c</strain>
    </source>
</reference>
<evidence type="ECO:0000313" key="3">
    <source>
        <dbReference type="EMBL" id="ACL15517.1"/>
    </source>
</evidence>